<dbReference type="PANTHER" id="PTHR30429">
    <property type="entry name" value="D-METHIONINE-BINDING LIPOPROTEIN METQ"/>
    <property type="match status" value="1"/>
</dbReference>
<keyword evidence="4" id="KW-0472">Membrane</keyword>
<dbReference type="EMBL" id="JAGDYM010000009">
    <property type="protein sequence ID" value="MBO1901902.1"/>
    <property type="molecule type" value="Genomic_DNA"/>
</dbReference>
<comment type="similarity">
    <text evidence="2">Belongs to the NlpA lipoprotein family.</text>
</comment>
<dbReference type="Proteomes" id="UP000664382">
    <property type="component" value="Unassembled WGS sequence"/>
</dbReference>
<dbReference type="PROSITE" id="PS51257">
    <property type="entry name" value="PROKAR_LIPOPROTEIN"/>
    <property type="match status" value="1"/>
</dbReference>
<evidence type="ECO:0000256" key="4">
    <source>
        <dbReference type="ARBA" id="ARBA00023136"/>
    </source>
</evidence>
<name>A0A939SAF7_9MICO</name>
<keyword evidence="6" id="KW-0449">Lipoprotein</keyword>
<dbReference type="RefSeq" id="WP_208097664.1">
    <property type="nucleotide sequence ID" value="NZ_JAGDYM010000009.1"/>
</dbReference>
<keyword evidence="3 7" id="KW-0732">Signal</keyword>
<comment type="caution">
    <text evidence="8">The sequence shown here is derived from an EMBL/GenBank/DDBJ whole genome shotgun (WGS) entry which is preliminary data.</text>
</comment>
<evidence type="ECO:0000256" key="2">
    <source>
        <dbReference type="ARBA" id="ARBA00008973"/>
    </source>
</evidence>
<dbReference type="Pfam" id="PF03180">
    <property type="entry name" value="Lipoprotein_9"/>
    <property type="match status" value="1"/>
</dbReference>
<organism evidence="8 9">
    <name type="scientific">Leucobacter weissii</name>
    <dbReference type="NCBI Taxonomy" id="1983706"/>
    <lineage>
        <taxon>Bacteria</taxon>
        <taxon>Bacillati</taxon>
        <taxon>Actinomycetota</taxon>
        <taxon>Actinomycetes</taxon>
        <taxon>Micrococcales</taxon>
        <taxon>Microbacteriaceae</taxon>
        <taxon>Leucobacter</taxon>
    </lineage>
</organism>
<evidence type="ECO:0000256" key="3">
    <source>
        <dbReference type="ARBA" id="ARBA00022729"/>
    </source>
</evidence>
<evidence type="ECO:0000256" key="7">
    <source>
        <dbReference type="SAM" id="SignalP"/>
    </source>
</evidence>
<dbReference type="SUPFAM" id="SSF53850">
    <property type="entry name" value="Periplasmic binding protein-like II"/>
    <property type="match status" value="1"/>
</dbReference>
<reference evidence="8" key="1">
    <citation type="submission" date="2021-03" db="EMBL/GenBank/DDBJ databases">
        <title>Leucobacter chromiisoli sp. nov., isolated from chromium-containing soil of chemical plant.</title>
        <authorList>
            <person name="Xu Z."/>
        </authorList>
    </citation>
    <scope>NUCLEOTIDE SEQUENCE</scope>
    <source>
        <strain evidence="8">S27</strain>
    </source>
</reference>
<keyword evidence="9" id="KW-1185">Reference proteome</keyword>
<keyword evidence="5" id="KW-0564">Palmitate</keyword>
<dbReference type="AlphaFoldDB" id="A0A939SAF7"/>
<protein>
    <submittedName>
        <fullName evidence="8">Methionine ABC transporter substrate-binding protein</fullName>
    </submittedName>
</protein>
<evidence type="ECO:0000313" key="9">
    <source>
        <dbReference type="Proteomes" id="UP000664382"/>
    </source>
</evidence>
<dbReference type="Gene3D" id="3.40.190.10">
    <property type="entry name" value="Periplasmic binding protein-like II"/>
    <property type="match status" value="2"/>
</dbReference>
<dbReference type="GO" id="GO:0016020">
    <property type="term" value="C:membrane"/>
    <property type="evidence" value="ECO:0007669"/>
    <property type="project" value="UniProtKB-SubCell"/>
</dbReference>
<gene>
    <name evidence="8" type="ORF">J4H92_08065</name>
</gene>
<evidence type="ECO:0000256" key="6">
    <source>
        <dbReference type="ARBA" id="ARBA00023288"/>
    </source>
</evidence>
<accession>A0A939SAF7</accession>
<proteinExistence type="inferred from homology"/>
<evidence type="ECO:0000313" key="8">
    <source>
        <dbReference type="EMBL" id="MBO1901902.1"/>
    </source>
</evidence>
<evidence type="ECO:0000256" key="1">
    <source>
        <dbReference type="ARBA" id="ARBA00004635"/>
    </source>
</evidence>
<feature type="chain" id="PRO_5039327462" evidence="7">
    <location>
        <begin position="26"/>
        <end position="303"/>
    </location>
</feature>
<evidence type="ECO:0000256" key="5">
    <source>
        <dbReference type="ARBA" id="ARBA00023139"/>
    </source>
</evidence>
<dbReference type="PANTHER" id="PTHR30429:SF3">
    <property type="entry name" value="LIPOPROTEIN"/>
    <property type="match status" value="1"/>
</dbReference>
<feature type="signal peptide" evidence="7">
    <location>
        <begin position="1"/>
        <end position="25"/>
    </location>
</feature>
<sequence>MSLKKRGSLAVPIAALALALTTALAGCATPAAEEAPADETPAAESVKLGVVGASDPYWEVFVDAAAEEGIEVELVDFSDYNLPNPALTAGEIDLNQFQHIIYLAQHNNATGDDLQPIGSTAIYPLGLYSTQFESVEDIPDGATVAVPSDETNRARGLLVLQSAGLIALEGGGSVTSTPDDIIADQSRVEVTELDAALTATSLGDVAAAIINNDFVPDAGLEFSDAIAQDDPSDPAAFPYINIFASRAADKDNPTYLKLVEIYQNNQDVLDGVQEVSGNTAVFTTTPAAELQESLAQVQSDIAE</sequence>
<dbReference type="InterPro" id="IPR004872">
    <property type="entry name" value="Lipoprotein_NlpA"/>
</dbReference>
<comment type="subcellular location">
    <subcellularLocation>
        <location evidence="1">Membrane</location>
        <topology evidence="1">Lipid-anchor</topology>
    </subcellularLocation>
</comment>